<proteinExistence type="predicted"/>
<accession>A0A8T2IYP6</accession>
<feature type="region of interest" description="Disordered" evidence="1">
    <location>
        <begin position="128"/>
        <end position="156"/>
    </location>
</feature>
<feature type="region of interest" description="Disordered" evidence="1">
    <location>
        <begin position="369"/>
        <end position="409"/>
    </location>
</feature>
<feature type="compositionally biased region" description="Basic and acidic residues" evidence="1">
    <location>
        <begin position="554"/>
        <end position="571"/>
    </location>
</feature>
<gene>
    <name evidence="2" type="ORF">GDO86_008739</name>
</gene>
<dbReference type="EMBL" id="JAACNH010000007">
    <property type="protein sequence ID" value="KAG8438159.1"/>
    <property type="molecule type" value="Genomic_DNA"/>
</dbReference>
<evidence type="ECO:0000256" key="1">
    <source>
        <dbReference type="SAM" id="MobiDB-lite"/>
    </source>
</evidence>
<dbReference type="AlphaFoldDB" id="A0A8T2IYP6"/>
<evidence type="ECO:0000313" key="2">
    <source>
        <dbReference type="EMBL" id="KAG8438159.1"/>
    </source>
</evidence>
<name>A0A8T2IYP6_9PIPI</name>
<feature type="compositionally biased region" description="Polar residues" evidence="1">
    <location>
        <begin position="128"/>
        <end position="143"/>
    </location>
</feature>
<dbReference type="Pfam" id="PF15485">
    <property type="entry name" value="DUF4643"/>
    <property type="match status" value="1"/>
</dbReference>
<dbReference type="Proteomes" id="UP000812440">
    <property type="component" value="Chromosome 4"/>
</dbReference>
<dbReference type="InterPro" id="IPR028004">
    <property type="entry name" value="DUF4643"/>
</dbReference>
<reference evidence="2" key="1">
    <citation type="thesis" date="2020" institute="ProQuest LLC" country="789 East Eisenhower Parkway, Ann Arbor, MI, USA">
        <title>Comparative Genomics and Chromosome Evolution.</title>
        <authorList>
            <person name="Mudd A.B."/>
        </authorList>
    </citation>
    <scope>NUCLEOTIDE SEQUENCE</scope>
    <source>
        <strain evidence="2">Female2</strain>
        <tissue evidence="2">Blood</tissue>
    </source>
</reference>
<protein>
    <submittedName>
        <fullName evidence="2">Uncharacterized protein</fullName>
    </submittedName>
</protein>
<feature type="compositionally biased region" description="Pro residues" evidence="1">
    <location>
        <begin position="13"/>
        <end position="23"/>
    </location>
</feature>
<evidence type="ECO:0000313" key="3">
    <source>
        <dbReference type="Proteomes" id="UP000812440"/>
    </source>
</evidence>
<feature type="region of interest" description="Disordered" evidence="1">
    <location>
        <begin position="422"/>
        <end position="458"/>
    </location>
</feature>
<dbReference type="PANTHER" id="PTHR38004:SF1">
    <property type="entry name" value="PROLINE-RICH PROTEIN 33"/>
    <property type="match status" value="1"/>
</dbReference>
<organism evidence="2 3">
    <name type="scientific">Hymenochirus boettgeri</name>
    <name type="common">Congo dwarf clawed frog</name>
    <dbReference type="NCBI Taxonomy" id="247094"/>
    <lineage>
        <taxon>Eukaryota</taxon>
        <taxon>Metazoa</taxon>
        <taxon>Chordata</taxon>
        <taxon>Craniata</taxon>
        <taxon>Vertebrata</taxon>
        <taxon>Euteleostomi</taxon>
        <taxon>Amphibia</taxon>
        <taxon>Batrachia</taxon>
        <taxon>Anura</taxon>
        <taxon>Pipoidea</taxon>
        <taxon>Pipidae</taxon>
        <taxon>Pipinae</taxon>
        <taxon>Hymenochirus</taxon>
    </lineage>
</organism>
<sequence>MLLTVTPWEDPGPTSPTPPPTAPKPSKDNARLQRLLRKAAKRGGMQQPPSQPPKSFRSTLSPVNEGELESFEPAVQQKNVPPPLILPPRFQIRPVTHRVSSPYPKQRSFTFTVIEQQSLSQYLCSPLTLDTRSPRPSETSNPNTPIPFPQEPSTPNTLTLLPVKASPSGLPSKESSSCNTPVQFTPEIQVSETTQHTQLAVSQPSISNHHSTSVFIQPMTNLKSQRSVSPRPAEKLHDEQMEIGGKNVSNCISENTKLPITAECYLKTSAARPLKTLLMNQEEVLDNLITSTSTPSKQKELPCITVTTVDEGLSSTYSIGMDVAKLTTPKKRGLKDAIETIDSQSSVSVPSGYSPTILGASCKSPTSNITNISEVTPPSSAQEPLSLPTKETSLLKNPEKPRPLKKKPGGGWARLVKHLIVEPEEPKPFEQQQTGEKVEKGSGDGGTTAEPTQQSRSFKANNMWDALLYRMASSTKAPEKPGTEATPYLPFLRSRLPLLLHRPRFDARKLKEAASRPLRRVTAFFCKKIDNKPAKTFNRTASGWSIRGEDEEQTAVKDTQEEKTKPDIGDN</sequence>
<dbReference type="PANTHER" id="PTHR38004">
    <property type="entry name" value="PROLINE-RICH PROTEIN 33"/>
    <property type="match status" value="1"/>
</dbReference>
<feature type="compositionally biased region" description="Polar residues" evidence="1">
    <location>
        <begin position="449"/>
        <end position="458"/>
    </location>
</feature>
<feature type="compositionally biased region" description="Polar residues" evidence="1">
    <location>
        <begin position="369"/>
        <end position="383"/>
    </location>
</feature>
<comment type="caution">
    <text evidence="2">The sequence shown here is derived from an EMBL/GenBank/DDBJ whole genome shotgun (WGS) entry which is preliminary data.</text>
</comment>
<keyword evidence="3" id="KW-1185">Reference proteome</keyword>
<dbReference type="OrthoDB" id="329227at2759"/>
<feature type="region of interest" description="Disordered" evidence="1">
    <location>
        <begin position="1"/>
        <end position="88"/>
    </location>
</feature>
<feature type="region of interest" description="Disordered" evidence="1">
    <location>
        <begin position="540"/>
        <end position="571"/>
    </location>
</feature>